<dbReference type="PANTHER" id="PTHR41251">
    <property type="entry name" value="NON-HOMOLOGOUS END JOINING PROTEIN KU"/>
    <property type="match status" value="1"/>
</dbReference>
<feature type="compositionally biased region" description="Low complexity" evidence="4">
    <location>
        <begin position="299"/>
        <end position="396"/>
    </location>
</feature>
<dbReference type="SMART" id="SM00559">
    <property type="entry name" value="Ku78"/>
    <property type="match status" value="1"/>
</dbReference>
<feature type="region of interest" description="Disordered" evidence="4">
    <location>
        <begin position="258"/>
        <end position="402"/>
    </location>
</feature>
<dbReference type="Gene3D" id="2.40.290.10">
    <property type="match status" value="1"/>
</dbReference>
<comment type="subunit">
    <text evidence="3">Homodimer. Interacts with LigD.</text>
</comment>
<evidence type="ECO:0000259" key="5">
    <source>
        <dbReference type="SMART" id="SM00559"/>
    </source>
</evidence>
<dbReference type="InterPro" id="IPR016194">
    <property type="entry name" value="SPOC-like_C_dom_sf"/>
</dbReference>
<keyword evidence="3" id="KW-0234">DNA repair</keyword>
<keyword evidence="1 3" id="KW-0238">DNA-binding</keyword>
<evidence type="ECO:0000313" key="7">
    <source>
        <dbReference type="Proteomes" id="UP000273159"/>
    </source>
</evidence>
<dbReference type="HAMAP" id="MF_01875">
    <property type="entry name" value="Prokaryotic_Ku"/>
    <property type="match status" value="1"/>
</dbReference>
<dbReference type="EMBL" id="RBNH01000020">
    <property type="protein sequence ID" value="RKO20831.1"/>
    <property type="molecule type" value="Genomic_DNA"/>
</dbReference>
<keyword evidence="3" id="KW-0227">DNA damage</keyword>
<evidence type="ECO:0000313" key="6">
    <source>
        <dbReference type="EMBL" id="RKO20831.1"/>
    </source>
</evidence>
<name>A0A3B0FGZ3_PSEPS</name>
<proteinExistence type="inferred from homology"/>
<dbReference type="NCBIfam" id="TIGR02772">
    <property type="entry name" value="Ku_bact"/>
    <property type="match status" value="1"/>
</dbReference>
<dbReference type="GO" id="GO:0006310">
    <property type="term" value="P:DNA recombination"/>
    <property type="evidence" value="ECO:0007669"/>
    <property type="project" value="UniProtKB-KW"/>
</dbReference>
<dbReference type="InterPro" id="IPR009187">
    <property type="entry name" value="Prok_Ku"/>
</dbReference>
<reference evidence="6 7" key="1">
    <citation type="submission" date="2018-10" db="EMBL/GenBank/DDBJ databases">
        <title>Genome-guide identification and characterization of bacteria that degrade polycyclic aromatic hydrocarbons and resist hexavalent chromium simultaneously.</title>
        <authorList>
            <person name="Feng H."/>
        </authorList>
    </citation>
    <scope>NUCLEOTIDE SEQUENCE [LARGE SCALE GENOMIC DNA]</scope>
    <source>
        <strain evidence="6 7">J015</strain>
    </source>
</reference>
<dbReference type="PANTHER" id="PTHR41251:SF1">
    <property type="entry name" value="NON-HOMOLOGOUS END JOINING PROTEIN KU"/>
    <property type="match status" value="1"/>
</dbReference>
<dbReference type="Pfam" id="PF02735">
    <property type="entry name" value="Ku"/>
    <property type="match status" value="1"/>
</dbReference>
<dbReference type="GO" id="GO:0003690">
    <property type="term" value="F:double-stranded DNA binding"/>
    <property type="evidence" value="ECO:0007669"/>
    <property type="project" value="UniProtKB-UniRule"/>
</dbReference>
<evidence type="ECO:0000256" key="4">
    <source>
        <dbReference type="SAM" id="MobiDB-lite"/>
    </source>
</evidence>
<dbReference type="GO" id="GO:0006303">
    <property type="term" value="P:double-strand break repair via nonhomologous end joining"/>
    <property type="evidence" value="ECO:0007669"/>
    <property type="project" value="UniProtKB-UniRule"/>
</dbReference>
<evidence type="ECO:0000256" key="3">
    <source>
        <dbReference type="HAMAP-Rule" id="MF_01875"/>
    </source>
</evidence>
<organism evidence="6 7">
    <name type="scientific">Pseudarthrobacter phenanthrenivorans</name>
    <name type="common">Arthrobacter phenanthrenivorans</name>
    <dbReference type="NCBI Taxonomy" id="361575"/>
    <lineage>
        <taxon>Bacteria</taxon>
        <taxon>Bacillati</taxon>
        <taxon>Actinomycetota</taxon>
        <taxon>Actinomycetes</taxon>
        <taxon>Micrococcales</taxon>
        <taxon>Micrococcaceae</taxon>
        <taxon>Pseudarthrobacter</taxon>
    </lineage>
</organism>
<dbReference type="FunFam" id="2.40.290.10:FF:000004">
    <property type="entry name" value="Non-homologous end joining protein Ku"/>
    <property type="match status" value="1"/>
</dbReference>
<evidence type="ECO:0000256" key="2">
    <source>
        <dbReference type="ARBA" id="ARBA00023172"/>
    </source>
</evidence>
<gene>
    <name evidence="3" type="primary">ku</name>
    <name evidence="6" type="ORF">D7Z96_17690</name>
</gene>
<dbReference type="Proteomes" id="UP000273159">
    <property type="component" value="Unassembled WGS sequence"/>
</dbReference>
<dbReference type="CDD" id="cd00789">
    <property type="entry name" value="KU_like"/>
    <property type="match status" value="1"/>
</dbReference>
<dbReference type="AlphaFoldDB" id="A0A3B0FGZ3"/>
<feature type="domain" description="Ku" evidence="5">
    <location>
        <begin position="52"/>
        <end position="179"/>
    </location>
</feature>
<feature type="compositionally biased region" description="Acidic residues" evidence="4">
    <location>
        <begin position="273"/>
        <end position="287"/>
    </location>
</feature>
<reference evidence="7" key="2">
    <citation type="submission" date="2018-10" db="EMBL/GenBank/DDBJ databases">
        <authorList>
            <person name="Wang Y."/>
            <person name="Wang J."/>
            <person name="Yang X."/>
            <person name="Wang Z."/>
            <person name="Huang Y."/>
        </authorList>
    </citation>
    <scope>NUCLEOTIDE SEQUENCE [LARGE SCALE GENOMIC DNA]</scope>
    <source>
        <strain evidence="7">J015</strain>
    </source>
</reference>
<dbReference type="SUPFAM" id="SSF100939">
    <property type="entry name" value="SPOC domain-like"/>
    <property type="match status" value="1"/>
</dbReference>
<dbReference type="InterPro" id="IPR006164">
    <property type="entry name" value="DNA_bd_Ku70/Ku80"/>
</dbReference>
<comment type="caution">
    <text evidence="6">The sequence shown here is derived from an EMBL/GenBank/DDBJ whole genome shotgun (WGS) entry which is preliminary data.</text>
</comment>
<comment type="function">
    <text evidence="3">With LigD forms a non-homologous end joining (NHEJ) DNA repair enzyme, which repairs dsDNA breaks with reduced fidelity. Binds linear dsDNA with 5'- and 3'- overhangs but not closed circular dsDNA nor ssDNA. Recruits and stimulates the ligase activity of LigD.</text>
</comment>
<sequence>MRAIWKGAIAFGLVNVPVKVYSATEDHDISLHQVHNADGGRIRYQRRCEVCSQVIDYSDIEKAYEEDGRTVILSKDELKAIPAENSHEIEVVQFVPSEQLEPMMFEKSYYLEPDSKSPKAYVLLRSALEDTDRVAIVQFALRDKTRLGALRIKDDVLVLQALLWPDEVREANFPSLETSIKISPQERDMSAALVESMAADFDPAAFTDDYQVQLRQLIEAKLEQGDALDTEETFGVEAGEGSKGEVIDLMEALKRSLDRKRGGGPAAAAAEGSSEEGGTDSGDEDGEEAAKPARKRSAASRSTASKADGGTSTEAKSAAAKSTASKSGAAKTTKSTATKASDSETGTGKTAAAKSSAAKSTTAKSTGGKTAAKPAAKTTAAKSTAGKTTAGKATGTRARKPA</sequence>
<evidence type="ECO:0000256" key="1">
    <source>
        <dbReference type="ARBA" id="ARBA00023125"/>
    </source>
</evidence>
<protein>
    <recommendedName>
        <fullName evidence="3">Non-homologous end joining protein Ku</fullName>
    </recommendedName>
</protein>
<accession>A0A3B0FGZ3</accession>
<keyword evidence="2 3" id="KW-0233">DNA recombination</keyword>
<dbReference type="RefSeq" id="WP_120693367.1">
    <property type="nucleotide sequence ID" value="NZ_RBNH01000020.1"/>
</dbReference>
<comment type="similarity">
    <text evidence="3">Belongs to the prokaryotic Ku family.</text>
</comment>